<keyword evidence="1" id="KW-0472">Membrane</keyword>
<keyword evidence="3" id="KW-1185">Reference proteome</keyword>
<gene>
    <name evidence="2" type="ORF">M409DRAFT_21776</name>
</gene>
<dbReference type="EMBL" id="ML993591">
    <property type="protein sequence ID" value="KAF2168342.1"/>
    <property type="molecule type" value="Genomic_DNA"/>
</dbReference>
<keyword evidence="1" id="KW-0812">Transmembrane</keyword>
<protein>
    <submittedName>
        <fullName evidence="2">Uncharacterized protein</fullName>
    </submittedName>
</protein>
<accession>A0A6A6CR86</accession>
<dbReference type="Proteomes" id="UP000799537">
    <property type="component" value="Unassembled WGS sequence"/>
</dbReference>
<feature type="transmembrane region" description="Helical" evidence="1">
    <location>
        <begin position="111"/>
        <end position="133"/>
    </location>
</feature>
<feature type="transmembrane region" description="Helical" evidence="1">
    <location>
        <begin position="78"/>
        <end position="99"/>
    </location>
</feature>
<sequence>MLPTALAPLLTPNFLTPYTAEMDLDQLPQLLMWYQLGLLNGAEMQRLMYSLTRRRGNRHFHWHQGGGMGMGMGMDPRLLMLMNAGGMGGMGGMGGAGWGMGMGMGGGMGGLAGLGGLGGMGGLPGIVGVKQLLLQSPFARNLF</sequence>
<dbReference type="RefSeq" id="XP_033669231.1">
    <property type="nucleotide sequence ID" value="XM_033806021.1"/>
</dbReference>
<dbReference type="AlphaFoldDB" id="A0A6A6CR86"/>
<evidence type="ECO:0000256" key="1">
    <source>
        <dbReference type="SAM" id="Phobius"/>
    </source>
</evidence>
<name>A0A6A6CR86_ZASCE</name>
<proteinExistence type="predicted"/>
<evidence type="ECO:0000313" key="3">
    <source>
        <dbReference type="Proteomes" id="UP000799537"/>
    </source>
</evidence>
<evidence type="ECO:0000313" key="2">
    <source>
        <dbReference type="EMBL" id="KAF2168342.1"/>
    </source>
</evidence>
<keyword evidence="1" id="KW-1133">Transmembrane helix</keyword>
<dbReference type="GeneID" id="54559293"/>
<organism evidence="2 3">
    <name type="scientific">Zasmidium cellare ATCC 36951</name>
    <dbReference type="NCBI Taxonomy" id="1080233"/>
    <lineage>
        <taxon>Eukaryota</taxon>
        <taxon>Fungi</taxon>
        <taxon>Dikarya</taxon>
        <taxon>Ascomycota</taxon>
        <taxon>Pezizomycotina</taxon>
        <taxon>Dothideomycetes</taxon>
        <taxon>Dothideomycetidae</taxon>
        <taxon>Mycosphaerellales</taxon>
        <taxon>Mycosphaerellaceae</taxon>
        <taxon>Zasmidium</taxon>
    </lineage>
</organism>
<reference evidence="2" key="1">
    <citation type="journal article" date="2020" name="Stud. Mycol.">
        <title>101 Dothideomycetes genomes: a test case for predicting lifestyles and emergence of pathogens.</title>
        <authorList>
            <person name="Haridas S."/>
            <person name="Albert R."/>
            <person name="Binder M."/>
            <person name="Bloem J."/>
            <person name="Labutti K."/>
            <person name="Salamov A."/>
            <person name="Andreopoulos B."/>
            <person name="Baker S."/>
            <person name="Barry K."/>
            <person name="Bills G."/>
            <person name="Bluhm B."/>
            <person name="Cannon C."/>
            <person name="Castanera R."/>
            <person name="Culley D."/>
            <person name="Daum C."/>
            <person name="Ezra D."/>
            <person name="Gonzalez J."/>
            <person name="Henrissat B."/>
            <person name="Kuo A."/>
            <person name="Liang C."/>
            <person name="Lipzen A."/>
            <person name="Lutzoni F."/>
            <person name="Magnuson J."/>
            <person name="Mondo S."/>
            <person name="Nolan M."/>
            <person name="Ohm R."/>
            <person name="Pangilinan J."/>
            <person name="Park H.-J."/>
            <person name="Ramirez L."/>
            <person name="Alfaro M."/>
            <person name="Sun H."/>
            <person name="Tritt A."/>
            <person name="Yoshinaga Y."/>
            <person name="Zwiers L.-H."/>
            <person name="Turgeon B."/>
            <person name="Goodwin S."/>
            <person name="Spatafora J."/>
            <person name="Crous P."/>
            <person name="Grigoriev I."/>
        </authorList>
    </citation>
    <scope>NUCLEOTIDE SEQUENCE</scope>
    <source>
        <strain evidence="2">ATCC 36951</strain>
    </source>
</reference>